<dbReference type="Gene3D" id="2.10.260.10">
    <property type="match status" value="1"/>
</dbReference>
<name>A0ABQ3WY36_9ACTN</name>
<dbReference type="EMBL" id="BOMF01000172">
    <property type="protein sequence ID" value="GID51199.1"/>
    <property type="molecule type" value="Genomic_DNA"/>
</dbReference>
<gene>
    <name evidence="3" type="ORF">Aca07nite_84740</name>
</gene>
<reference evidence="3" key="1">
    <citation type="submission" date="2021-01" db="EMBL/GenBank/DDBJ databases">
        <title>Whole genome shotgun sequence of Actinoplanes capillaceus NBRC 16408.</title>
        <authorList>
            <person name="Komaki H."/>
            <person name="Tamura T."/>
        </authorList>
    </citation>
    <scope>NUCLEOTIDE SEQUENCE [LARGE SCALE GENOMIC DNA]</scope>
    <source>
        <strain evidence="3">NBRC 16408</strain>
    </source>
</reference>
<protein>
    <recommendedName>
        <fullName evidence="2">SpoVT-AbrB domain-containing protein</fullName>
    </recommendedName>
</protein>
<dbReference type="RefSeq" id="WP_204301169.1">
    <property type="nucleotide sequence ID" value="NZ_BAAAGQ010000057.1"/>
</dbReference>
<dbReference type="InterPro" id="IPR007159">
    <property type="entry name" value="SpoVT-AbrB_dom"/>
</dbReference>
<evidence type="ECO:0000313" key="3">
    <source>
        <dbReference type="EMBL" id="GID51199.1"/>
    </source>
</evidence>
<proteinExistence type="predicted"/>
<feature type="domain" description="SpoVT-AbrB" evidence="2">
    <location>
        <begin position="88"/>
        <end position="135"/>
    </location>
</feature>
<organism evidence="3">
    <name type="scientific">Actinoplanes campanulatus</name>
    <dbReference type="NCBI Taxonomy" id="113559"/>
    <lineage>
        <taxon>Bacteria</taxon>
        <taxon>Bacillati</taxon>
        <taxon>Actinomycetota</taxon>
        <taxon>Actinomycetes</taxon>
        <taxon>Micromonosporales</taxon>
        <taxon>Micromonosporaceae</taxon>
        <taxon>Actinoplanes</taxon>
    </lineage>
</organism>
<evidence type="ECO:0000256" key="1">
    <source>
        <dbReference type="SAM" id="MobiDB-lite"/>
    </source>
</evidence>
<sequence>MSADERRPSDTPINDRGLPLPQVAPPRYARAMRFGMASIDGHGRVASRFLGEVLGWMPGQRVDLSLTTDHILIAAAVSVASRSSDVHAVISDLGRLVIPAAIRRRAGIRPGDRLLLAAHDDPNTLHIYPPVVLTLMLRQYGPDEGPL</sequence>
<dbReference type="NCBIfam" id="TIGR01439">
    <property type="entry name" value="lp_hng_hel_AbrB"/>
    <property type="match status" value="1"/>
</dbReference>
<dbReference type="InterPro" id="IPR037914">
    <property type="entry name" value="SpoVT-AbrB_sf"/>
</dbReference>
<dbReference type="SUPFAM" id="SSF89447">
    <property type="entry name" value="AbrB/MazE/MraZ-like"/>
    <property type="match status" value="1"/>
</dbReference>
<feature type="region of interest" description="Disordered" evidence="1">
    <location>
        <begin position="1"/>
        <end position="20"/>
    </location>
</feature>
<comment type="caution">
    <text evidence="3">The sequence shown here is derived from an EMBL/GenBank/DDBJ whole genome shotgun (WGS) entry which is preliminary data.</text>
</comment>
<dbReference type="SMART" id="SM00966">
    <property type="entry name" value="SpoVT_AbrB"/>
    <property type="match status" value="1"/>
</dbReference>
<accession>A0ABQ3WY36</accession>
<dbReference type="Pfam" id="PF04014">
    <property type="entry name" value="MazE_antitoxin"/>
    <property type="match status" value="1"/>
</dbReference>
<evidence type="ECO:0000259" key="2">
    <source>
        <dbReference type="SMART" id="SM00966"/>
    </source>
</evidence>